<name>A0A1T4S7P8_9GAMM</name>
<reference evidence="2 3" key="1">
    <citation type="submission" date="2017-01" db="EMBL/GenBank/DDBJ databases">
        <title>Genome Sequencing of a Marine Spirillum, Oceanospirillum multiglobuliferum ATCC 33336, from Japan.</title>
        <authorList>
            <person name="Carney J.G."/>
            <person name="Trachtenberg A.M."/>
            <person name="Rheaume B.A."/>
            <person name="Linnane J.D."/>
            <person name="Pitts N.L."/>
            <person name="Mykles D.L."/>
            <person name="Maclea K.S."/>
        </authorList>
    </citation>
    <scope>NUCLEOTIDE SEQUENCE [LARGE SCALE GENOMIC DNA]</scope>
    <source>
        <strain evidence="2 3">ATCC 33336</strain>
    </source>
</reference>
<proteinExistence type="predicted"/>
<dbReference type="Gene3D" id="3.40.1000.10">
    <property type="entry name" value="Mog1/PsbP, alpha/beta/alpha sandwich"/>
    <property type="match status" value="1"/>
</dbReference>
<dbReference type="AlphaFoldDB" id="A0A1T4S7P8"/>
<keyword evidence="1" id="KW-0732">Signal</keyword>
<comment type="caution">
    <text evidence="2">The sequence shown here is derived from an EMBL/GenBank/DDBJ whole genome shotgun (WGS) entry which is preliminary data.</text>
</comment>
<organism evidence="2 3">
    <name type="scientific">Oceanospirillum multiglobuliferum</name>
    <dbReference type="NCBI Taxonomy" id="64969"/>
    <lineage>
        <taxon>Bacteria</taxon>
        <taxon>Pseudomonadati</taxon>
        <taxon>Pseudomonadota</taxon>
        <taxon>Gammaproteobacteria</taxon>
        <taxon>Oceanospirillales</taxon>
        <taxon>Oceanospirillaceae</taxon>
        <taxon>Oceanospirillum</taxon>
    </lineage>
</organism>
<dbReference type="EMBL" id="MTSM01000026">
    <property type="protein sequence ID" value="OPX54406.1"/>
    <property type="molecule type" value="Genomic_DNA"/>
</dbReference>
<dbReference type="RefSeq" id="WP_078746340.1">
    <property type="nucleotide sequence ID" value="NZ_FUXG01000025.1"/>
</dbReference>
<keyword evidence="3" id="KW-1185">Reference proteome</keyword>
<evidence type="ECO:0000256" key="1">
    <source>
        <dbReference type="SAM" id="SignalP"/>
    </source>
</evidence>
<protein>
    <recommendedName>
        <fullName evidence="4">PsbP C-terminal domain-containing protein</fullName>
    </recommendedName>
</protein>
<accession>A0A1T4S7P8</accession>
<evidence type="ECO:0000313" key="3">
    <source>
        <dbReference type="Proteomes" id="UP000191418"/>
    </source>
</evidence>
<feature type="signal peptide" evidence="1">
    <location>
        <begin position="1"/>
        <end position="18"/>
    </location>
</feature>
<gene>
    <name evidence="2" type="ORF">BTE48_14335</name>
</gene>
<dbReference type="Proteomes" id="UP000191418">
    <property type="component" value="Unassembled WGS sequence"/>
</dbReference>
<sequence length="153" mass="16641">MRSILALLIVLYSISAQADPVKFDKYGFSIDMLDGNAGNAGAQVLQMYLPADNGFASNVNVLIQPYPGTLEDYKKLSDAQFAQLGLTIITSTISDGVLIFEYKGVVQGQNLHFYSKAIKNGNNFYLATATDSASNWSKNKGLLMKSVNSFKVP</sequence>
<dbReference type="OrthoDB" id="6402588at2"/>
<evidence type="ECO:0000313" key="2">
    <source>
        <dbReference type="EMBL" id="OPX54406.1"/>
    </source>
</evidence>
<dbReference type="STRING" id="64969.SAMN02745127_02813"/>
<evidence type="ECO:0008006" key="4">
    <source>
        <dbReference type="Google" id="ProtNLM"/>
    </source>
</evidence>
<feature type="chain" id="PRO_5012323541" description="PsbP C-terminal domain-containing protein" evidence="1">
    <location>
        <begin position="19"/>
        <end position="153"/>
    </location>
</feature>